<dbReference type="AlphaFoldDB" id="A0AA38W5N2"/>
<dbReference type="Proteomes" id="UP001172457">
    <property type="component" value="Chromosome 8"/>
</dbReference>
<organism evidence="1 2">
    <name type="scientific">Centaurea solstitialis</name>
    <name type="common">yellow star-thistle</name>
    <dbReference type="NCBI Taxonomy" id="347529"/>
    <lineage>
        <taxon>Eukaryota</taxon>
        <taxon>Viridiplantae</taxon>
        <taxon>Streptophyta</taxon>
        <taxon>Embryophyta</taxon>
        <taxon>Tracheophyta</taxon>
        <taxon>Spermatophyta</taxon>
        <taxon>Magnoliopsida</taxon>
        <taxon>eudicotyledons</taxon>
        <taxon>Gunneridae</taxon>
        <taxon>Pentapetalae</taxon>
        <taxon>asterids</taxon>
        <taxon>campanulids</taxon>
        <taxon>Asterales</taxon>
        <taxon>Asteraceae</taxon>
        <taxon>Carduoideae</taxon>
        <taxon>Cardueae</taxon>
        <taxon>Centaureinae</taxon>
        <taxon>Centaurea</taxon>
    </lineage>
</organism>
<evidence type="ECO:0000313" key="2">
    <source>
        <dbReference type="Proteomes" id="UP001172457"/>
    </source>
</evidence>
<dbReference type="EMBL" id="JARYMX010000008">
    <property type="protein sequence ID" value="KAJ9538369.1"/>
    <property type="molecule type" value="Genomic_DNA"/>
</dbReference>
<sequence length="128" mass="14605">MLIYSKSEEEHVRHLQGVLGTISFSLEENAGSVPFLEQRAFICVNMFIMTLGMEQTVDSQPTKRSRVSWKNVNVVKTFLETCVLEIALNGKEGGSLKSLSRAKVAETLKDVHNFDVDRKQMRNHCWIF</sequence>
<evidence type="ECO:0000313" key="1">
    <source>
        <dbReference type="EMBL" id="KAJ9538369.1"/>
    </source>
</evidence>
<accession>A0AA38W5N2</accession>
<proteinExistence type="predicted"/>
<comment type="caution">
    <text evidence="1">The sequence shown here is derived from an EMBL/GenBank/DDBJ whole genome shotgun (WGS) entry which is preliminary data.</text>
</comment>
<protein>
    <submittedName>
        <fullName evidence="1">Uncharacterized protein</fullName>
    </submittedName>
</protein>
<name>A0AA38W5N2_9ASTR</name>
<reference evidence="1" key="1">
    <citation type="submission" date="2023-03" db="EMBL/GenBank/DDBJ databases">
        <title>Chromosome-scale reference genome and RAD-based genetic map of yellow starthistle (Centaurea solstitialis) reveal putative structural variation and QTLs associated with invader traits.</title>
        <authorList>
            <person name="Reatini B."/>
            <person name="Cang F.A."/>
            <person name="Jiang Q."/>
            <person name="Mckibben M.T.W."/>
            <person name="Barker M.S."/>
            <person name="Rieseberg L.H."/>
            <person name="Dlugosch K.M."/>
        </authorList>
    </citation>
    <scope>NUCLEOTIDE SEQUENCE</scope>
    <source>
        <strain evidence="1">CAN-66</strain>
        <tissue evidence="1">Leaf</tissue>
    </source>
</reference>
<keyword evidence="2" id="KW-1185">Reference proteome</keyword>
<gene>
    <name evidence="1" type="ORF">OSB04_031102</name>
</gene>